<accession>A0ABS0LS04</accession>
<dbReference type="SUPFAM" id="SSF46785">
    <property type="entry name" value="Winged helix' DNA-binding domain"/>
    <property type="match status" value="1"/>
</dbReference>
<proteinExistence type="predicted"/>
<dbReference type="InterPro" id="IPR050313">
    <property type="entry name" value="Carb_Metab_HTH_regulators"/>
</dbReference>
<dbReference type="Pfam" id="PF08220">
    <property type="entry name" value="HTH_DeoR"/>
    <property type="match status" value="1"/>
</dbReference>
<dbReference type="InterPro" id="IPR018356">
    <property type="entry name" value="Tscrpt_reg_HTH_DeoR_CS"/>
</dbReference>
<dbReference type="EMBL" id="JACBXQ010000005">
    <property type="protein sequence ID" value="MBG9986945.1"/>
    <property type="molecule type" value="Genomic_DNA"/>
</dbReference>
<dbReference type="InterPro" id="IPR037171">
    <property type="entry name" value="NagB/RpiA_transferase-like"/>
</dbReference>
<dbReference type="Proteomes" id="UP000721415">
    <property type="component" value="Unassembled WGS sequence"/>
</dbReference>
<gene>
    <name evidence="5" type="ORF">HZY91_08595</name>
</gene>
<dbReference type="RefSeq" id="WP_197115863.1">
    <property type="nucleotide sequence ID" value="NZ_JACBXQ010000005.1"/>
</dbReference>
<keyword evidence="6" id="KW-1185">Reference proteome</keyword>
<protein>
    <submittedName>
        <fullName evidence="5">DeoR/GlpR transcriptional regulator</fullName>
    </submittedName>
</protein>
<evidence type="ECO:0000256" key="1">
    <source>
        <dbReference type="ARBA" id="ARBA00023015"/>
    </source>
</evidence>
<dbReference type="InterPro" id="IPR036388">
    <property type="entry name" value="WH-like_DNA-bd_sf"/>
</dbReference>
<dbReference type="PROSITE" id="PS00894">
    <property type="entry name" value="HTH_DEOR_1"/>
    <property type="match status" value="1"/>
</dbReference>
<comment type="caution">
    <text evidence="5">The sequence shown here is derived from an EMBL/GenBank/DDBJ whole genome shotgun (WGS) entry which is preliminary data.</text>
</comment>
<reference evidence="5 6" key="1">
    <citation type="submission" date="2020-07" db="EMBL/GenBank/DDBJ databases">
        <title>Facklamia lactis sp. nov., isolated from raw milk.</title>
        <authorList>
            <person name="Doll E.V."/>
            <person name="Huptas C."/>
            <person name="Staib L."/>
            <person name="Wenning M."/>
            <person name="Scherer S."/>
        </authorList>
    </citation>
    <scope>NUCLEOTIDE SEQUENCE [LARGE SCALE GENOMIC DNA]</scope>
    <source>
        <strain evidence="5 6">DSM 111018</strain>
    </source>
</reference>
<name>A0ABS0LS04_9LACT</name>
<keyword evidence="1" id="KW-0805">Transcription regulation</keyword>
<dbReference type="SUPFAM" id="SSF100950">
    <property type="entry name" value="NagB/RpiA/CoA transferase-like"/>
    <property type="match status" value="1"/>
</dbReference>
<keyword evidence="2" id="KW-0238">DNA-binding</keyword>
<dbReference type="InterPro" id="IPR014036">
    <property type="entry name" value="DeoR-like_C"/>
</dbReference>
<dbReference type="Gene3D" id="3.40.50.1360">
    <property type="match status" value="1"/>
</dbReference>
<dbReference type="Gene3D" id="1.10.10.10">
    <property type="entry name" value="Winged helix-like DNA-binding domain superfamily/Winged helix DNA-binding domain"/>
    <property type="match status" value="1"/>
</dbReference>
<evidence type="ECO:0000256" key="2">
    <source>
        <dbReference type="ARBA" id="ARBA00023125"/>
    </source>
</evidence>
<evidence type="ECO:0000313" key="6">
    <source>
        <dbReference type="Proteomes" id="UP000721415"/>
    </source>
</evidence>
<dbReference type="PRINTS" id="PR00037">
    <property type="entry name" value="HTHLACR"/>
</dbReference>
<dbReference type="PANTHER" id="PTHR30363:SF44">
    <property type="entry name" value="AGA OPERON TRANSCRIPTIONAL REPRESSOR-RELATED"/>
    <property type="match status" value="1"/>
</dbReference>
<evidence type="ECO:0000259" key="4">
    <source>
        <dbReference type="PROSITE" id="PS51000"/>
    </source>
</evidence>
<dbReference type="PANTHER" id="PTHR30363">
    <property type="entry name" value="HTH-TYPE TRANSCRIPTIONAL REGULATOR SRLR-RELATED"/>
    <property type="match status" value="1"/>
</dbReference>
<keyword evidence="3" id="KW-0804">Transcription</keyword>
<dbReference type="InterPro" id="IPR001034">
    <property type="entry name" value="DeoR_HTH"/>
</dbReference>
<evidence type="ECO:0000313" key="5">
    <source>
        <dbReference type="EMBL" id="MBG9986945.1"/>
    </source>
</evidence>
<dbReference type="SMART" id="SM01134">
    <property type="entry name" value="DeoRC"/>
    <property type="match status" value="1"/>
</dbReference>
<dbReference type="Pfam" id="PF00455">
    <property type="entry name" value="DeoRC"/>
    <property type="match status" value="1"/>
</dbReference>
<dbReference type="InterPro" id="IPR036390">
    <property type="entry name" value="WH_DNA-bd_sf"/>
</dbReference>
<evidence type="ECO:0000256" key="3">
    <source>
        <dbReference type="ARBA" id="ARBA00023163"/>
    </source>
</evidence>
<feature type="domain" description="HTH deoR-type" evidence="4">
    <location>
        <begin position="2"/>
        <end position="57"/>
    </location>
</feature>
<organism evidence="5 6">
    <name type="scientific">Facklamia lactis</name>
    <dbReference type="NCBI Taxonomy" id="2749967"/>
    <lineage>
        <taxon>Bacteria</taxon>
        <taxon>Bacillati</taxon>
        <taxon>Bacillota</taxon>
        <taxon>Bacilli</taxon>
        <taxon>Lactobacillales</taxon>
        <taxon>Aerococcaceae</taxon>
        <taxon>Facklamia</taxon>
    </lineage>
</organism>
<dbReference type="PROSITE" id="PS51000">
    <property type="entry name" value="HTH_DEOR_2"/>
    <property type="match status" value="1"/>
</dbReference>
<sequence length="252" mass="29121">MKKKRLDQLIAFLSEHTTVTIQELADQFNLSTMTIRRDLKELEKMDLVRRSQGVVTFNTFENVEMDYNIRWQTNLQYKQKIAQQAREWIKNGDTILLDSGTTTCCLAKELYDFQDLTVITNDLNILKILLNYEHLTVIFAGGNVGLSSGMRVCSGYYTQEFLKQFRVNTAFIGVMSLDMEAGLFHSTADLALTKKEMVGIANRKIVLVDNSKFNKRTSFKICDIQEIDHIITNRFEKENKPLFSENIDITYV</sequence>
<dbReference type="SMART" id="SM00420">
    <property type="entry name" value="HTH_DEOR"/>
    <property type="match status" value="1"/>
</dbReference>